<dbReference type="Pfam" id="PF03692">
    <property type="entry name" value="CxxCxxCC"/>
    <property type="match status" value="1"/>
</dbReference>
<reference evidence="2" key="1">
    <citation type="submission" date="2016-12" db="EMBL/GenBank/DDBJ databases">
        <title>Draft Genome Sequences od Carboxydothermus pertinax and islandicus, Hydrogenogenic Carboxydotrophic Bacteria.</title>
        <authorList>
            <person name="Fukuyama Y."/>
            <person name="Ohmae K."/>
            <person name="Yoneda Y."/>
            <person name="Yoshida T."/>
            <person name="Sako Y."/>
        </authorList>
    </citation>
    <scope>NUCLEOTIDE SEQUENCE [LARGE SCALE GENOMIC DNA]</scope>
    <source>
        <strain evidence="2">Ug1</strain>
    </source>
</reference>
<proteinExistence type="predicted"/>
<dbReference type="PANTHER" id="PTHR35866:SF2">
    <property type="entry name" value="YKGJ FAMILY CYSTEINE CLUSTER PROTEIN"/>
    <property type="match status" value="1"/>
</dbReference>
<accession>A0A1L8CXV5</accession>
<dbReference type="AlphaFoldDB" id="A0A1L8CXV5"/>
<gene>
    <name evidence="1" type="ORF">cpu_22140</name>
</gene>
<comment type="caution">
    <text evidence="1">The sequence shown here is derived from an EMBL/GenBank/DDBJ whole genome shotgun (WGS) entry which is preliminary data.</text>
</comment>
<dbReference type="Proteomes" id="UP000187485">
    <property type="component" value="Unassembled WGS sequence"/>
</dbReference>
<evidence type="ECO:0000313" key="1">
    <source>
        <dbReference type="EMBL" id="GAV23704.1"/>
    </source>
</evidence>
<evidence type="ECO:0000313" key="2">
    <source>
        <dbReference type="Proteomes" id="UP000187485"/>
    </source>
</evidence>
<organism evidence="1 2">
    <name type="scientific">Carboxydothermus pertinax</name>
    <dbReference type="NCBI Taxonomy" id="870242"/>
    <lineage>
        <taxon>Bacteria</taxon>
        <taxon>Bacillati</taxon>
        <taxon>Bacillota</taxon>
        <taxon>Clostridia</taxon>
        <taxon>Thermoanaerobacterales</taxon>
        <taxon>Thermoanaerobacteraceae</taxon>
        <taxon>Carboxydothermus</taxon>
    </lineage>
</organism>
<dbReference type="EMBL" id="BDJK01000055">
    <property type="protein sequence ID" value="GAV23704.1"/>
    <property type="molecule type" value="Genomic_DNA"/>
</dbReference>
<name>A0A1L8CXV5_9THEO</name>
<dbReference type="RefSeq" id="WP_075860093.1">
    <property type="nucleotide sequence ID" value="NZ_BDJK01000055.1"/>
</dbReference>
<dbReference type="STRING" id="870242.cpu_22140"/>
<sequence>MEKVVIVPKIIENRQGYTIKVAPTATINDYLIEIEKLVEATEFYRESGTKTCLNCIKCCYERIPLTNIDVLNLQRSLFKKEGVSYDLLNFLRHFTDIFIKGLEIDIILKRKENGACIFLNEKEKKCDVYPVRPFVCRSFYCIPTTFNTELIRLGIVNLGEDALVRQYLLYLEESNTPPFWTLAKKPNLKISFYPENIFWNKKNYDIKIKKILEILK</sequence>
<dbReference type="PANTHER" id="PTHR35866">
    <property type="entry name" value="PUTATIVE-RELATED"/>
    <property type="match status" value="1"/>
</dbReference>
<dbReference type="OrthoDB" id="277831at2"/>
<keyword evidence="2" id="KW-1185">Reference proteome</keyword>
<protein>
    <submittedName>
        <fullName evidence="1">Zinc/iron-chelating domain-containing protein</fullName>
    </submittedName>
</protein>
<dbReference type="InterPro" id="IPR005358">
    <property type="entry name" value="Puta_zinc/iron-chelating_dom"/>
</dbReference>